<evidence type="ECO:0000256" key="5">
    <source>
        <dbReference type="ARBA" id="ARBA00023004"/>
    </source>
</evidence>
<dbReference type="PROSITE" id="PS51373">
    <property type="entry name" value="HIPIP"/>
    <property type="match status" value="1"/>
</dbReference>
<evidence type="ECO:0000256" key="4">
    <source>
        <dbReference type="ARBA" id="ARBA00022982"/>
    </source>
</evidence>
<keyword evidence="9" id="KW-1185">Reference proteome</keyword>
<dbReference type="GO" id="GO:0019646">
    <property type="term" value="P:aerobic electron transport chain"/>
    <property type="evidence" value="ECO:0007669"/>
    <property type="project" value="InterPro"/>
</dbReference>
<evidence type="ECO:0000256" key="7">
    <source>
        <dbReference type="RuleBase" id="RU000620"/>
    </source>
</evidence>
<comment type="subunit">
    <text evidence="7">Homodimer.</text>
</comment>
<keyword evidence="3 7" id="KW-0479">Metal-binding</keyword>
<dbReference type="GO" id="GO:0046872">
    <property type="term" value="F:metal ion binding"/>
    <property type="evidence" value="ECO:0007669"/>
    <property type="project" value="UniProtKB-KW"/>
</dbReference>
<keyword evidence="4 7" id="KW-0249">Electron transport</keyword>
<organism evidence="8 9">
    <name type="scientific">Fluviibacter phosphoraccumulans</name>
    <dbReference type="NCBI Taxonomy" id="1751046"/>
    <lineage>
        <taxon>Bacteria</taxon>
        <taxon>Pseudomonadati</taxon>
        <taxon>Pseudomonadota</taxon>
        <taxon>Betaproteobacteria</taxon>
        <taxon>Rhodocyclales</taxon>
        <taxon>Fluviibacteraceae</taxon>
        <taxon>Fluviibacter</taxon>
    </lineage>
</organism>
<keyword evidence="5 7" id="KW-0408">Iron</keyword>
<dbReference type="SUPFAM" id="SSF57652">
    <property type="entry name" value="HIPIP (high potential iron protein)"/>
    <property type="match status" value="1"/>
</dbReference>
<dbReference type="Gene3D" id="4.10.490.10">
    <property type="entry name" value="High potential iron-sulphur protein"/>
    <property type="match status" value="1"/>
</dbReference>
<proteinExistence type="inferred from homology"/>
<name>A0A679I568_9RHOO</name>
<protein>
    <recommendedName>
        <fullName evidence="7">High-potential iron-sulfur protein</fullName>
        <shortName evidence="7">HiPIP</shortName>
    </recommendedName>
</protein>
<dbReference type="RefSeq" id="WP_162049521.1">
    <property type="nucleotide sequence ID" value="NZ_AP019011.1"/>
</dbReference>
<keyword evidence="1 7" id="KW-0813">Transport</keyword>
<dbReference type="InterPro" id="IPR006311">
    <property type="entry name" value="TAT_signal"/>
</dbReference>
<dbReference type="Proteomes" id="UP000463961">
    <property type="component" value="Chromosome"/>
</dbReference>
<evidence type="ECO:0000256" key="2">
    <source>
        <dbReference type="ARBA" id="ARBA00022485"/>
    </source>
</evidence>
<dbReference type="GO" id="GO:0009055">
    <property type="term" value="F:electron transfer activity"/>
    <property type="evidence" value="ECO:0007669"/>
    <property type="project" value="InterPro"/>
</dbReference>
<dbReference type="EMBL" id="AP022345">
    <property type="protein sequence ID" value="BBU69802.1"/>
    <property type="molecule type" value="Genomic_DNA"/>
</dbReference>
<dbReference type="Pfam" id="PF01355">
    <property type="entry name" value="HIPIP"/>
    <property type="match status" value="1"/>
</dbReference>
<gene>
    <name evidence="8" type="ORF">ICHIAU1_20850</name>
</gene>
<keyword evidence="2 7" id="KW-0004">4Fe-4S</keyword>
<dbReference type="GO" id="GO:0051539">
    <property type="term" value="F:4 iron, 4 sulfur cluster binding"/>
    <property type="evidence" value="ECO:0007669"/>
    <property type="project" value="UniProtKB-KW"/>
</dbReference>
<dbReference type="AlphaFoldDB" id="A0A679I568"/>
<dbReference type="InterPro" id="IPR000170">
    <property type="entry name" value="High_potential_FeS_prot"/>
</dbReference>
<dbReference type="OrthoDB" id="5334781at2"/>
<reference evidence="9" key="1">
    <citation type="submission" date="2020-01" db="EMBL/GenBank/DDBJ databases">
        <title>Phosphoaccumulans saitamaens gen. nov., sp. nov., a polyphosphate accumulating bacterium isolated from surface river water.</title>
        <authorList>
            <person name="Watanabe K."/>
            <person name="Suda W."/>
        </authorList>
    </citation>
    <scope>NUCLEOTIDE SEQUENCE [LARGE SCALE GENOMIC DNA]</scope>
    <source>
        <strain evidence="9">ICHIAU1</strain>
    </source>
</reference>
<evidence type="ECO:0000256" key="6">
    <source>
        <dbReference type="ARBA" id="ARBA00023014"/>
    </source>
</evidence>
<accession>A0A679I568</accession>
<dbReference type="InterPro" id="IPR036369">
    <property type="entry name" value="HIPIP_sf"/>
</dbReference>
<evidence type="ECO:0000313" key="9">
    <source>
        <dbReference type="Proteomes" id="UP000463961"/>
    </source>
</evidence>
<evidence type="ECO:0000256" key="1">
    <source>
        <dbReference type="ARBA" id="ARBA00022448"/>
    </source>
</evidence>
<evidence type="ECO:0000313" key="8">
    <source>
        <dbReference type="EMBL" id="BBU69802.1"/>
    </source>
</evidence>
<comment type="similarity">
    <text evidence="7">Belongs to the high-potential iron-sulfur protein (HiPIP) family.</text>
</comment>
<sequence length="94" mass="10129">MKKIIINRRRFISLASMAAVLPLLTNVKTALAGQNANMRNALKYQNTPSGDKKCSNCSHFIPGANAKALGGCRMLPGDTEISPDAYCNAYAKRA</sequence>
<keyword evidence="6 7" id="KW-0411">Iron-sulfur</keyword>
<comment type="function">
    <text evidence="7">Specific class of high-redox-potential 4Fe-4S ferredoxins. Functions in anaerobic electron transport in most purple and in some other photosynthetic bacteria and in at least one genus (Paracoccus) of halophilic, denitrifying bacteria.</text>
</comment>
<evidence type="ECO:0000256" key="3">
    <source>
        <dbReference type="ARBA" id="ARBA00022723"/>
    </source>
</evidence>
<dbReference type="PROSITE" id="PS51318">
    <property type="entry name" value="TAT"/>
    <property type="match status" value="1"/>
</dbReference>